<dbReference type="GO" id="GO:0016740">
    <property type="term" value="F:transferase activity"/>
    <property type="evidence" value="ECO:0007669"/>
    <property type="project" value="UniProtKB-KW"/>
</dbReference>
<dbReference type="OrthoDB" id="2020070at2759"/>
<dbReference type="Gene3D" id="3.40.630.30">
    <property type="match status" value="1"/>
</dbReference>
<organism evidence="2 3">
    <name type="scientific">Hypsizygus marmoreus</name>
    <name type="common">White beech mushroom</name>
    <name type="synonym">Agaricus marmoreus</name>
    <dbReference type="NCBI Taxonomy" id="39966"/>
    <lineage>
        <taxon>Eukaryota</taxon>
        <taxon>Fungi</taxon>
        <taxon>Dikarya</taxon>
        <taxon>Basidiomycota</taxon>
        <taxon>Agaricomycotina</taxon>
        <taxon>Agaricomycetes</taxon>
        <taxon>Agaricomycetidae</taxon>
        <taxon>Agaricales</taxon>
        <taxon>Tricholomatineae</taxon>
        <taxon>Lyophyllaceae</taxon>
        <taxon>Hypsizygus</taxon>
    </lineage>
</organism>
<accession>A0A369JHX9</accession>
<evidence type="ECO:0000259" key="1">
    <source>
        <dbReference type="Pfam" id="PF22998"/>
    </source>
</evidence>
<dbReference type="InParanoid" id="A0A369JHX9"/>
<comment type="caution">
    <text evidence="2">The sequence shown here is derived from an EMBL/GenBank/DDBJ whole genome shotgun (WGS) entry which is preliminary data.</text>
</comment>
<dbReference type="PANTHER" id="PTHR34815">
    <property type="entry name" value="LYSINE ACETYLTRANSFERASE"/>
    <property type="match status" value="1"/>
</dbReference>
<sequence>MSVDLSTLSLYAATAEQVAESRRRTYLQWGKRMTLEEYLARDAFMDTFEHARDGRLVTWVLAARDQPTSLDFMCSCETYRREGLVWDPSRNNVPKEVPCNGIASVFTPPPNRGKGYAKHMMRLLHWVIADLSRLPAFPEAWGAPPPQVPHAGGGWFSVLYSDVGKEFYSQCGPVPEQEGWIVIDAFSTTFDIATQPPSTDAESESSGRWVWLDEEGALELWERDSERTRNSTDVPKSGQISLSFLPRQGVAAFQHRRNQSRLGSLNPHVEHWAVISSSAKGAASTPISLDDDTAYASWMMETPLVGAKTLIITRLNSRPEHFPELLDKVVTVARKHGMEKIEIYNLPANLQATAVSFGGTTFERNEHLSALKWYGAEDTREVAWVLNERYCWC</sequence>
<name>A0A369JHX9_HYPMA</name>
<proteinExistence type="predicted"/>
<dbReference type="InterPro" id="IPR055100">
    <property type="entry name" value="GNAT_LYC1-like"/>
</dbReference>
<dbReference type="Proteomes" id="UP000076154">
    <property type="component" value="Unassembled WGS sequence"/>
</dbReference>
<dbReference type="PANTHER" id="PTHR34815:SF2">
    <property type="entry name" value="N-ACETYLTRANSFERASE DOMAIN-CONTAINING PROTEIN"/>
    <property type="match status" value="1"/>
</dbReference>
<feature type="domain" description="LYC1 C-terminal" evidence="1">
    <location>
        <begin position="197"/>
        <end position="393"/>
    </location>
</feature>
<evidence type="ECO:0000313" key="3">
    <source>
        <dbReference type="Proteomes" id="UP000076154"/>
    </source>
</evidence>
<reference evidence="2" key="1">
    <citation type="submission" date="2018-04" db="EMBL/GenBank/DDBJ databases">
        <title>Whole genome sequencing of Hypsizygus marmoreus.</title>
        <authorList>
            <person name="Choi I.-G."/>
            <person name="Min B."/>
            <person name="Kim J.-G."/>
            <person name="Kim S."/>
            <person name="Oh Y.-L."/>
            <person name="Kong W.-S."/>
            <person name="Park H."/>
            <person name="Jeong J."/>
            <person name="Song E.-S."/>
        </authorList>
    </citation>
    <scope>NUCLEOTIDE SEQUENCE [LARGE SCALE GENOMIC DNA]</scope>
    <source>
        <strain evidence="2">51987-8</strain>
    </source>
</reference>
<dbReference type="InterPro" id="IPR053013">
    <property type="entry name" value="LAT"/>
</dbReference>
<evidence type="ECO:0000313" key="2">
    <source>
        <dbReference type="EMBL" id="RDB20810.1"/>
    </source>
</evidence>
<dbReference type="SUPFAM" id="SSF55729">
    <property type="entry name" value="Acyl-CoA N-acyltransferases (Nat)"/>
    <property type="match status" value="1"/>
</dbReference>
<dbReference type="STRING" id="39966.A0A369JHX9"/>
<dbReference type="AlphaFoldDB" id="A0A369JHX9"/>
<protein>
    <submittedName>
        <fullName evidence="2">Lysine acetyltransferase</fullName>
    </submittedName>
</protein>
<gene>
    <name evidence="2" type="primary">LYC1</name>
    <name evidence="2" type="ORF">Hypma_011995</name>
</gene>
<dbReference type="Pfam" id="PF22998">
    <property type="entry name" value="GNAT_LYC1-like"/>
    <property type="match status" value="1"/>
</dbReference>
<keyword evidence="3" id="KW-1185">Reference proteome</keyword>
<dbReference type="EMBL" id="LUEZ02000056">
    <property type="protein sequence ID" value="RDB20810.1"/>
    <property type="molecule type" value="Genomic_DNA"/>
</dbReference>
<dbReference type="InterPro" id="IPR016181">
    <property type="entry name" value="Acyl_CoA_acyltransferase"/>
</dbReference>